<dbReference type="Pfam" id="PF00685">
    <property type="entry name" value="Sulfotransfer_1"/>
    <property type="match status" value="1"/>
</dbReference>
<sequence length="177" mass="20156">MSSPQKPELFHVYKGTRIPPVVTESAVDALEKFQVRQDDIFVASYPKSGTHWISEVINLILVDGDARKLDHRHRRACLEITDTTDLSRIHESQPGLELVQTDPSPRVLLTHLRPGHLPKEAWDKRSPIIYILRNPKDACLSMFDFSMGFTLPDGQPYLRPEDFDKFLQDFASGNGNC</sequence>
<dbReference type="OrthoDB" id="205623at2759"/>
<name>A0A9Q0YAX8_HOLLE</name>
<dbReference type="SUPFAM" id="SSF52540">
    <property type="entry name" value="P-loop containing nucleoside triphosphate hydrolases"/>
    <property type="match status" value="1"/>
</dbReference>
<dbReference type="EMBL" id="JAIZAY010000663">
    <property type="protein sequence ID" value="KAJ8018069.1"/>
    <property type="molecule type" value="Genomic_DNA"/>
</dbReference>
<reference evidence="4" key="1">
    <citation type="submission" date="2021-10" db="EMBL/GenBank/DDBJ databases">
        <title>Tropical sea cucumber genome reveals ecological adaptation and Cuvierian tubules defense mechanism.</title>
        <authorList>
            <person name="Chen T."/>
        </authorList>
    </citation>
    <scope>NUCLEOTIDE SEQUENCE</scope>
    <source>
        <strain evidence="4">Nanhai2018</strain>
        <tissue evidence="4">Muscle</tissue>
    </source>
</reference>
<keyword evidence="5" id="KW-1185">Reference proteome</keyword>
<organism evidence="4 5">
    <name type="scientific">Holothuria leucospilota</name>
    <name type="common">Black long sea cucumber</name>
    <name type="synonym">Mertensiothuria leucospilota</name>
    <dbReference type="NCBI Taxonomy" id="206669"/>
    <lineage>
        <taxon>Eukaryota</taxon>
        <taxon>Metazoa</taxon>
        <taxon>Echinodermata</taxon>
        <taxon>Eleutherozoa</taxon>
        <taxon>Echinozoa</taxon>
        <taxon>Holothuroidea</taxon>
        <taxon>Aspidochirotacea</taxon>
        <taxon>Aspidochirotida</taxon>
        <taxon>Holothuriidae</taxon>
        <taxon>Holothuria</taxon>
    </lineage>
</organism>
<dbReference type="InterPro" id="IPR000863">
    <property type="entry name" value="Sulfotransferase_dom"/>
</dbReference>
<accession>A0A9Q0YAX8</accession>
<dbReference type="GO" id="GO:0008146">
    <property type="term" value="F:sulfotransferase activity"/>
    <property type="evidence" value="ECO:0007669"/>
    <property type="project" value="InterPro"/>
</dbReference>
<comment type="caution">
    <text evidence="4">The sequence shown here is derived from an EMBL/GenBank/DDBJ whole genome shotgun (WGS) entry which is preliminary data.</text>
</comment>
<dbReference type="InterPro" id="IPR027417">
    <property type="entry name" value="P-loop_NTPase"/>
</dbReference>
<feature type="domain" description="Sulfotransferase" evidence="3">
    <location>
        <begin position="37"/>
        <end position="177"/>
    </location>
</feature>
<evidence type="ECO:0000256" key="1">
    <source>
        <dbReference type="ARBA" id="ARBA00005771"/>
    </source>
</evidence>
<evidence type="ECO:0000313" key="4">
    <source>
        <dbReference type="EMBL" id="KAJ8018069.1"/>
    </source>
</evidence>
<dbReference type="AlphaFoldDB" id="A0A9Q0YAX8"/>
<dbReference type="PANTHER" id="PTHR11783">
    <property type="entry name" value="SULFOTRANSFERASE SULT"/>
    <property type="match status" value="1"/>
</dbReference>
<gene>
    <name evidence="4" type="ORF">HOLleu_44146</name>
</gene>
<evidence type="ECO:0000313" key="5">
    <source>
        <dbReference type="Proteomes" id="UP001152320"/>
    </source>
</evidence>
<evidence type="ECO:0000259" key="3">
    <source>
        <dbReference type="Pfam" id="PF00685"/>
    </source>
</evidence>
<keyword evidence="2" id="KW-0808">Transferase</keyword>
<proteinExistence type="inferred from homology"/>
<comment type="similarity">
    <text evidence="1">Belongs to the sulfotransferase 1 family.</text>
</comment>
<evidence type="ECO:0000256" key="2">
    <source>
        <dbReference type="ARBA" id="ARBA00022679"/>
    </source>
</evidence>
<dbReference type="Proteomes" id="UP001152320">
    <property type="component" value="Unassembled WGS sequence"/>
</dbReference>
<dbReference type="Gene3D" id="3.40.50.300">
    <property type="entry name" value="P-loop containing nucleotide triphosphate hydrolases"/>
    <property type="match status" value="1"/>
</dbReference>
<protein>
    <submittedName>
        <fullName evidence="4">Sulfotransferase 1C3</fullName>
    </submittedName>
</protein>